<feature type="transmembrane region" description="Helical" evidence="5">
    <location>
        <begin position="195"/>
        <end position="213"/>
    </location>
</feature>
<accession>A0A5C6U943</accession>
<evidence type="ECO:0000256" key="4">
    <source>
        <dbReference type="ARBA" id="ARBA00023136"/>
    </source>
</evidence>
<keyword evidence="3 5" id="KW-1133">Transmembrane helix</keyword>
<dbReference type="EMBL" id="VOPY01000002">
    <property type="protein sequence ID" value="TXC68681.1"/>
    <property type="molecule type" value="Genomic_DNA"/>
</dbReference>
<evidence type="ECO:0000313" key="7">
    <source>
        <dbReference type="EMBL" id="TXC68681.1"/>
    </source>
</evidence>
<name>A0A5C6U943_9SPHN</name>
<sequence>MNAMTELIVASLAFIGTHLLLSHRLRNPLVAKMGEGAFRGLYALIALATLGWTVIAYRAAPVHAAYVAGDTLWIVASALMWVASILLIGSFAGNPALPSPGALAAATRAPRGVFAITRHPMMWSFAIWALVHLMIAPTARNHVLMPAILVLALGGALGQDIKKARLIGEAWRTWCGRTAFIPFGAQLRGQLRWHAALPSLPVFLIATLFWLGATYGHADMGVPAAGIWRWVS</sequence>
<protein>
    <submittedName>
        <fullName evidence="7">MFS transporter</fullName>
    </submittedName>
</protein>
<keyword evidence="2 5" id="KW-0812">Transmembrane</keyword>
<reference evidence="7 8" key="1">
    <citation type="submission" date="2019-08" db="EMBL/GenBank/DDBJ databases">
        <title>Sphingorhabdus soil sp. nov., isolated from arctic soil.</title>
        <authorList>
            <person name="Liu Y."/>
        </authorList>
    </citation>
    <scope>NUCLEOTIDE SEQUENCE [LARGE SCALE GENOMIC DNA]</scope>
    <source>
        <strain evidence="7 8">D-2Q-5-6</strain>
    </source>
</reference>
<evidence type="ECO:0000259" key="6">
    <source>
        <dbReference type="Pfam" id="PF07298"/>
    </source>
</evidence>
<dbReference type="InterPro" id="IPR009915">
    <property type="entry name" value="NnrU_dom"/>
</dbReference>
<dbReference type="Pfam" id="PF07298">
    <property type="entry name" value="NnrU"/>
    <property type="match status" value="1"/>
</dbReference>
<gene>
    <name evidence="7" type="ORF">FSZ31_06770</name>
</gene>
<feature type="domain" description="NnrU" evidence="6">
    <location>
        <begin position="7"/>
        <end position="218"/>
    </location>
</feature>
<evidence type="ECO:0000256" key="1">
    <source>
        <dbReference type="ARBA" id="ARBA00004141"/>
    </source>
</evidence>
<keyword evidence="4 5" id="KW-0472">Membrane</keyword>
<dbReference type="GO" id="GO:0016020">
    <property type="term" value="C:membrane"/>
    <property type="evidence" value="ECO:0007669"/>
    <property type="project" value="UniProtKB-SubCell"/>
</dbReference>
<feature type="transmembrane region" description="Helical" evidence="5">
    <location>
        <begin position="40"/>
        <end position="60"/>
    </location>
</feature>
<dbReference type="Proteomes" id="UP000321129">
    <property type="component" value="Unassembled WGS sequence"/>
</dbReference>
<feature type="transmembrane region" description="Helical" evidence="5">
    <location>
        <begin position="121"/>
        <end position="139"/>
    </location>
</feature>
<evidence type="ECO:0000256" key="3">
    <source>
        <dbReference type="ARBA" id="ARBA00022989"/>
    </source>
</evidence>
<organism evidence="7 8">
    <name type="scientific">Flavisphingopyxis soli</name>
    <dbReference type="NCBI Taxonomy" id="2601267"/>
    <lineage>
        <taxon>Bacteria</taxon>
        <taxon>Pseudomonadati</taxon>
        <taxon>Pseudomonadota</taxon>
        <taxon>Alphaproteobacteria</taxon>
        <taxon>Sphingomonadales</taxon>
        <taxon>Sphingopyxidaceae</taxon>
        <taxon>Flavisphingopyxis</taxon>
    </lineage>
</organism>
<dbReference type="OrthoDB" id="7828645at2"/>
<dbReference type="Gene3D" id="1.20.120.1630">
    <property type="match status" value="1"/>
</dbReference>
<evidence type="ECO:0000256" key="2">
    <source>
        <dbReference type="ARBA" id="ARBA00022692"/>
    </source>
</evidence>
<comment type="caution">
    <text evidence="7">The sequence shown here is derived from an EMBL/GenBank/DDBJ whole genome shotgun (WGS) entry which is preliminary data.</text>
</comment>
<keyword evidence="8" id="KW-1185">Reference proteome</keyword>
<evidence type="ECO:0000313" key="8">
    <source>
        <dbReference type="Proteomes" id="UP000321129"/>
    </source>
</evidence>
<evidence type="ECO:0000256" key="5">
    <source>
        <dbReference type="SAM" id="Phobius"/>
    </source>
</evidence>
<feature type="transmembrane region" description="Helical" evidence="5">
    <location>
        <begin position="72"/>
        <end position="93"/>
    </location>
</feature>
<proteinExistence type="predicted"/>
<dbReference type="AlphaFoldDB" id="A0A5C6U943"/>
<comment type="subcellular location">
    <subcellularLocation>
        <location evidence="1">Membrane</location>
        <topology evidence="1">Multi-pass membrane protein</topology>
    </subcellularLocation>
</comment>